<keyword evidence="2" id="KW-1185">Reference proteome</keyword>
<gene>
    <name evidence="1" type="ORF">PCAMFM013_S005g000463</name>
</gene>
<dbReference type="Proteomes" id="UP000053732">
    <property type="component" value="Unassembled WGS sequence"/>
</dbReference>
<reference evidence="1 2" key="1">
    <citation type="journal article" date="2014" name="Nat. Commun.">
        <title>Multiple recent horizontal transfers of a large genomic region in cheese making fungi.</title>
        <authorList>
            <person name="Cheeseman K."/>
            <person name="Ropars J."/>
            <person name="Renault P."/>
            <person name="Dupont J."/>
            <person name="Gouzy J."/>
            <person name="Branca A."/>
            <person name="Abraham A.L."/>
            <person name="Ceppi M."/>
            <person name="Conseiller E."/>
            <person name="Debuchy R."/>
            <person name="Malagnac F."/>
            <person name="Goarin A."/>
            <person name="Silar P."/>
            <person name="Lacoste S."/>
            <person name="Sallet E."/>
            <person name="Bensimon A."/>
            <person name="Giraud T."/>
            <person name="Brygoo Y."/>
        </authorList>
    </citation>
    <scope>NUCLEOTIDE SEQUENCE [LARGE SCALE GENOMIC DNA]</scope>
    <source>
        <strain evidence="2">FM 013</strain>
    </source>
</reference>
<sequence>MDTRMLGDLKKGVISDEADFAMTAKDYFTEYYRPLIPCVNTLRKAVFPDGRR</sequence>
<evidence type="ECO:0000313" key="1">
    <source>
        <dbReference type="EMBL" id="CRL21299.1"/>
    </source>
</evidence>
<dbReference type="STRING" id="1429867.A0A0G4P4R6"/>
<name>A0A0G4P4R6_PENC3</name>
<proteinExistence type="predicted"/>
<dbReference type="EMBL" id="HG793138">
    <property type="protein sequence ID" value="CRL21299.1"/>
    <property type="molecule type" value="Genomic_DNA"/>
</dbReference>
<protein>
    <submittedName>
        <fullName evidence="1">Str. FM013</fullName>
    </submittedName>
</protein>
<evidence type="ECO:0000313" key="2">
    <source>
        <dbReference type="Proteomes" id="UP000053732"/>
    </source>
</evidence>
<organism evidence="1 2">
    <name type="scientific">Penicillium camemberti (strain FM 013)</name>
    <dbReference type="NCBI Taxonomy" id="1429867"/>
    <lineage>
        <taxon>Eukaryota</taxon>
        <taxon>Fungi</taxon>
        <taxon>Dikarya</taxon>
        <taxon>Ascomycota</taxon>
        <taxon>Pezizomycotina</taxon>
        <taxon>Eurotiomycetes</taxon>
        <taxon>Eurotiomycetidae</taxon>
        <taxon>Eurotiales</taxon>
        <taxon>Aspergillaceae</taxon>
        <taxon>Penicillium</taxon>
    </lineage>
</organism>
<dbReference type="AlphaFoldDB" id="A0A0G4P4R6"/>
<accession>A0A0G4P4R6</accession>